<keyword evidence="3" id="KW-0325">Glycoprotein</keyword>
<name>A0ABR3NW55_9TELE</name>
<dbReference type="Gene3D" id="1.20.5.1000">
    <property type="entry name" value="arf6 gtpase in complex with a specific effector, jip4"/>
    <property type="match status" value="1"/>
</dbReference>
<dbReference type="PANTHER" id="PTHR46490:SF6">
    <property type="entry name" value="ASIALOGLYCOPROTEIN RECEPTOR 1-LIKE-RELATED"/>
    <property type="match status" value="1"/>
</dbReference>
<dbReference type="InterPro" id="IPR052309">
    <property type="entry name" value="C-type_Lectin_Domain_Fam1"/>
</dbReference>
<feature type="coiled-coil region" evidence="4">
    <location>
        <begin position="169"/>
        <end position="217"/>
    </location>
</feature>
<dbReference type="Proteomes" id="UP001558613">
    <property type="component" value="Unassembled WGS sequence"/>
</dbReference>
<sequence length="318" mass="35275">MITGGAAASMPASFSSVRSGKNIGSKLPSTRSLLKVKGGSRCLVLIAVSLGLISVLLLVFIILQHITITAERDLIKSYKNTVEELKNNYTDLMTEKHQLQNNFSSLSQKKLELESRVTSLNEELKKEASKQRGSRCLVLIAVSLGLICGVLLVFIILQHITITAERDLIKSYKNTAEEFNKTINSLQNNFSSLSQKNLELEINVTSLSEELKKESTKRGWFFMSDEVKNWSDSRQYCRDHGADLVIINSEEKQTARTSGHSGQREDSEEVMTYTSPALLTGICSNDLPSGRPIGTPCVRNSLLRQGFRDCHAAFVTLT</sequence>
<dbReference type="PANTHER" id="PTHR46490">
    <property type="entry name" value="C-TYPE LECTIN DOMAIN FAMILY 12 MEMBER A-RELATED"/>
    <property type="match status" value="1"/>
</dbReference>
<evidence type="ECO:0000256" key="2">
    <source>
        <dbReference type="ARBA" id="ARBA00023157"/>
    </source>
</evidence>
<keyword evidence="4" id="KW-0175">Coiled coil</keyword>
<dbReference type="EMBL" id="JAYMGO010000001">
    <property type="protein sequence ID" value="KAL1281246.1"/>
    <property type="molecule type" value="Genomic_DNA"/>
</dbReference>
<evidence type="ECO:0000256" key="4">
    <source>
        <dbReference type="SAM" id="Coils"/>
    </source>
</evidence>
<comment type="caution">
    <text evidence="6">The sequence shown here is derived from an EMBL/GenBank/DDBJ whole genome shotgun (WGS) entry which is preliminary data.</text>
</comment>
<keyword evidence="7" id="KW-1185">Reference proteome</keyword>
<dbReference type="InterPro" id="IPR016187">
    <property type="entry name" value="CTDL_fold"/>
</dbReference>
<keyword evidence="5" id="KW-1133">Transmembrane helix</keyword>
<reference evidence="6 7" key="1">
    <citation type="submission" date="2023-09" db="EMBL/GenBank/DDBJ databases">
        <authorList>
            <person name="Wang M."/>
        </authorList>
    </citation>
    <scope>NUCLEOTIDE SEQUENCE [LARGE SCALE GENOMIC DNA]</scope>
    <source>
        <strain evidence="6">GT-2023</strain>
        <tissue evidence="6">Liver</tissue>
    </source>
</reference>
<keyword evidence="5" id="KW-0812">Transmembrane</keyword>
<gene>
    <name evidence="6" type="ORF">QQF64_000049</name>
</gene>
<evidence type="ECO:0000313" key="7">
    <source>
        <dbReference type="Proteomes" id="UP001558613"/>
    </source>
</evidence>
<organism evidence="6 7">
    <name type="scientific">Cirrhinus molitorella</name>
    <name type="common">mud carp</name>
    <dbReference type="NCBI Taxonomy" id="172907"/>
    <lineage>
        <taxon>Eukaryota</taxon>
        <taxon>Metazoa</taxon>
        <taxon>Chordata</taxon>
        <taxon>Craniata</taxon>
        <taxon>Vertebrata</taxon>
        <taxon>Euteleostomi</taxon>
        <taxon>Actinopterygii</taxon>
        <taxon>Neopterygii</taxon>
        <taxon>Teleostei</taxon>
        <taxon>Ostariophysi</taxon>
        <taxon>Cypriniformes</taxon>
        <taxon>Cyprinidae</taxon>
        <taxon>Labeoninae</taxon>
        <taxon>Labeonini</taxon>
        <taxon>Cirrhinus</taxon>
    </lineage>
</organism>
<evidence type="ECO:0000256" key="5">
    <source>
        <dbReference type="SAM" id="Phobius"/>
    </source>
</evidence>
<keyword evidence="5" id="KW-0472">Membrane</keyword>
<feature type="transmembrane region" description="Helical" evidence="5">
    <location>
        <begin position="136"/>
        <end position="157"/>
    </location>
</feature>
<evidence type="ECO:0000313" key="6">
    <source>
        <dbReference type="EMBL" id="KAL1281246.1"/>
    </source>
</evidence>
<protein>
    <recommendedName>
        <fullName evidence="8">C-type lectin domain-containing protein</fullName>
    </recommendedName>
</protein>
<proteinExistence type="predicted"/>
<evidence type="ECO:0008006" key="8">
    <source>
        <dbReference type="Google" id="ProtNLM"/>
    </source>
</evidence>
<dbReference type="Gene3D" id="3.10.100.10">
    <property type="entry name" value="Mannose-Binding Protein A, subunit A"/>
    <property type="match status" value="1"/>
</dbReference>
<feature type="coiled-coil region" evidence="4">
    <location>
        <begin position="68"/>
        <end position="130"/>
    </location>
</feature>
<accession>A0ABR3NW55</accession>
<evidence type="ECO:0000256" key="3">
    <source>
        <dbReference type="ARBA" id="ARBA00023180"/>
    </source>
</evidence>
<keyword evidence="2" id="KW-1015">Disulfide bond</keyword>
<dbReference type="SUPFAM" id="SSF56436">
    <property type="entry name" value="C-type lectin-like"/>
    <property type="match status" value="1"/>
</dbReference>
<evidence type="ECO:0000256" key="1">
    <source>
        <dbReference type="ARBA" id="ARBA00022734"/>
    </source>
</evidence>
<feature type="transmembrane region" description="Helical" evidence="5">
    <location>
        <begin position="43"/>
        <end position="63"/>
    </location>
</feature>
<keyword evidence="1" id="KW-0430">Lectin</keyword>
<dbReference type="InterPro" id="IPR016186">
    <property type="entry name" value="C-type_lectin-like/link_sf"/>
</dbReference>